<dbReference type="AlphaFoldDB" id="A0AAP0M6T7"/>
<dbReference type="PANTHER" id="PTHR11452">
    <property type="entry name" value="ALPHA-GALACTOSIDASE/ALPHA-N-ACETYLGALACTOSAMINIDASE"/>
    <property type="match status" value="1"/>
</dbReference>
<evidence type="ECO:0000256" key="4">
    <source>
        <dbReference type="ARBA" id="ARBA00022729"/>
    </source>
</evidence>
<comment type="caution">
    <text evidence="11">The sequence shown here is derived from an EMBL/GenBank/DDBJ whole genome shotgun (WGS) entry which is preliminary data.</text>
</comment>
<accession>A0AAP0M6T7</accession>
<evidence type="ECO:0000256" key="2">
    <source>
        <dbReference type="ARBA" id="ARBA00009743"/>
    </source>
</evidence>
<reference evidence="11 12" key="1">
    <citation type="submission" date="2024-05" db="EMBL/GenBank/DDBJ databases">
        <title>Haplotype-resolved chromosome-level genome assembly of Huyou (Citrus changshanensis).</title>
        <authorList>
            <person name="Miao C."/>
            <person name="Chen W."/>
            <person name="Wu Y."/>
            <person name="Wang L."/>
            <person name="Zhao S."/>
            <person name="Grierson D."/>
            <person name="Xu C."/>
            <person name="Chen K."/>
        </authorList>
    </citation>
    <scope>NUCLEOTIDE SEQUENCE [LARGE SCALE GENOMIC DNA]</scope>
    <source>
        <strain evidence="11">01-14</strain>
        <tissue evidence="11">Leaf</tissue>
    </source>
</reference>
<name>A0AAP0M6T7_9ROSI</name>
<feature type="chain" id="PRO_5042836929" description="Alpha-galactosidase" evidence="9">
    <location>
        <begin position="18"/>
        <end position="320"/>
    </location>
</feature>
<dbReference type="SUPFAM" id="SSF51011">
    <property type="entry name" value="Glycosyl hydrolase domain"/>
    <property type="match status" value="1"/>
</dbReference>
<evidence type="ECO:0000313" key="11">
    <source>
        <dbReference type="EMBL" id="KAK9199898.1"/>
    </source>
</evidence>
<dbReference type="Gene3D" id="3.20.20.70">
    <property type="entry name" value="Aldolase class I"/>
    <property type="match status" value="1"/>
</dbReference>
<dbReference type="FunFam" id="2.60.40.1180:FF:000008">
    <property type="entry name" value="Alpha-galactosidase"/>
    <property type="match status" value="1"/>
</dbReference>
<evidence type="ECO:0000256" key="8">
    <source>
        <dbReference type="RuleBase" id="RU361168"/>
    </source>
</evidence>
<dbReference type="Proteomes" id="UP001428341">
    <property type="component" value="Unassembled WGS sequence"/>
</dbReference>
<evidence type="ECO:0000256" key="7">
    <source>
        <dbReference type="ARBA" id="ARBA00023295"/>
    </source>
</evidence>
<evidence type="ECO:0000256" key="9">
    <source>
        <dbReference type="SAM" id="SignalP"/>
    </source>
</evidence>
<keyword evidence="7 8" id="KW-0326">Glycosidase</keyword>
<keyword evidence="6 8" id="KW-1015">Disulfide bond</keyword>
<dbReference type="InterPro" id="IPR002241">
    <property type="entry name" value="Glyco_hydro_27"/>
</dbReference>
<evidence type="ECO:0000256" key="1">
    <source>
        <dbReference type="ARBA" id="ARBA00001255"/>
    </source>
</evidence>
<comment type="catalytic activity">
    <reaction evidence="1 8">
        <text>Hydrolysis of terminal, non-reducing alpha-D-galactose residues in alpha-D-galactosides, including galactose oligosaccharides, galactomannans and galactolipids.</text>
        <dbReference type="EC" id="3.2.1.22"/>
    </reaction>
</comment>
<proteinExistence type="inferred from homology"/>
<keyword evidence="4 9" id="KW-0732">Signal</keyword>
<dbReference type="Pfam" id="PF16499">
    <property type="entry name" value="Melibiase_2"/>
    <property type="match status" value="1"/>
</dbReference>
<dbReference type="InterPro" id="IPR013780">
    <property type="entry name" value="Glyco_hydro_b"/>
</dbReference>
<dbReference type="Pfam" id="PF17801">
    <property type="entry name" value="Melibiase_C"/>
    <property type="match status" value="1"/>
</dbReference>
<dbReference type="GO" id="GO:0004557">
    <property type="term" value="F:alpha-galactosidase activity"/>
    <property type="evidence" value="ECO:0007669"/>
    <property type="project" value="UniProtKB-EC"/>
</dbReference>
<dbReference type="PRINTS" id="PR00740">
    <property type="entry name" value="GLHYDRLASE27"/>
</dbReference>
<sequence length="320" mass="35180">MAALCFFLILNAEAAAAVRHGQKITGGGRNIRRNLIDNGLGRAPPMGWNSWNHFGCNIQEKLIRETDDCWAELNRDSKGNFVPKASAFPAGIKALADYVHAKGLKLGIYSDAGTQTCSKTMPGSLGHEEQDAKTFASWGVDYLKYDNCFNTGTSPKERYPIMSKALLNSGRPIFFSLCEWGREDPATWAPKIGNSWRTTDQNDKWASYAGPGGYNDPDMLEVGNGGMTTEEYRAHFSIWALAKVWAGPLSGNRVAVVLWNRGSSKATVTANWSDIGLKLNHSTVVNARDLWQHKTILPINGQIAANLESHACKMFVLTPQ</sequence>
<dbReference type="Gene3D" id="2.60.40.1180">
    <property type="entry name" value="Golgi alpha-mannosidase II"/>
    <property type="match status" value="1"/>
</dbReference>
<dbReference type="PANTHER" id="PTHR11452:SF33">
    <property type="entry name" value="ALPHA-GALACTOSIDASE 2"/>
    <property type="match status" value="1"/>
</dbReference>
<dbReference type="GO" id="GO:0005975">
    <property type="term" value="P:carbohydrate metabolic process"/>
    <property type="evidence" value="ECO:0007669"/>
    <property type="project" value="InterPro"/>
</dbReference>
<evidence type="ECO:0000256" key="5">
    <source>
        <dbReference type="ARBA" id="ARBA00022801"/>
    </source>
</evidence>
<protein>
    <recommendedName>
        <fullName evidence="3 8">Alpha-galactosidase</fullName>
        <ecNumber evidence="3 8">3.2.1.22</ecNumber>
    </recommendedName>
    <alternativeName>
        <fullName evidence="8">Melibiase</fullName>
    </alternativeName>
</protein>
<keyword evidence="5 8" id="KW-0378">Hydrolase</keyword>
<dbReference type="InterPro" id="IPR017853">
    <property type="entry name" value="GH"/>
</dbReference>
<evidence type="ECO:0000313" key="12">
    <source>
        <dbReference type="Proteomes" id="UP001428341"/>
    </source>
</evidence>
<feature type="domain" description="Alpha galactosidase C-terminal" evidence="10">
    <location>
        <begin position="243"/>
        <end position="317"/>
    </location>
</feature>
<keyword evidence="12" id="KW-1185">Reference proteome</keyword>
<dbReference type="CDD" id="cd14792">
    <property type="entry name" value="GH27"/>
    <property type="match status" value="1"/>
</dbReference>
<dbReference type="GO" id="GO:0009505">
    <property type="term" value="C:plant-type cell wall"/>
    <property type="evidence" value="ECO:0007669"/>
    <property type="project" value="TreeGrafter"/>
</dbReference>
<feature type="signal peptide" evidence="9">
    <location>
        <begin position="1"/>
        <end position="17"/>
    </location>
</feature>
<dbReference type="SUPFAM" id="SSF51445">
    <property type="entry name" value="(Trans)glycosidases"/>
    <property type="match status" value="1"/>
</dbReference>
<gene>
    <name evidence="11" type="ORF">WN944_015092</name>
</gene>
<comment type="similarity">
    <text evidence="2 8">Belongs to the glycosyl hydrolase 27 family.</text>
</comment>
<organism evidence="11 12">
    <name type="scientific">Citrus x changshan-huyou</name>
    <dbReference type="NCBI Taxonomy" id="2935761"/>
    <lineage>
        <taxon>Eukaryota</taxon>
        <taxon>Viridiplantae</taxon>
        <taxon>Streptophyta</taxon>
        <taxon>Embryophyta</taxon>
        <taxon>Tracheophyta</taxon>
        <taxon>Spermatophyta</taxon>
        <taxon>Magnoliopsida</taxon>
        <taxon>eudicotyledons</taxon>
        <taxon>Gunneridae</taxon>
        <taxon>Pentapetalae</taxon>
        <taxon>rosids</taxon>
        <taxon>malvids</taxon>
        <taxon>Sapindales</taxon>
        <taxon>Rutaceae</taxon>
        <taxon>Aurantioideae</taxon>
        <taxon>Citrus</taxon>
    </lineage>
</organism>
<evidence type="ECO:0000256" key="6">
    <source>
        <dbReference type="ARBA" id="ARBA00023157"/>
    </source>
</evidence>
<evidence type="ECO:0000256" key="3">
    <source>
        <dbReference type="ARBA" id="ARBA00012755"/>
    </source>
</evidence>
<evidence type="ECO:0000259" key="10">
    <source>
        <dbReference type="Pfam" id="PF17801"/>
    </source>
</evidence>
<dbReference type="EC" id="3.2.1.22" evidence="3 8"/>
<dbReference type="InterPro" id="IPR013785">
    <property type="entry name" value="Aldolase_TIM"/>
</dbReference>
<dbReference type="EMBL" id="JBCGBO010000005">
    <property type="protein sequence ID" value="KAK9199898.1"/>
    <property type="molecule type" value="Genomic_DNA"/>
</dbReference>
<dbReference type="InterPro" id="IPR041233">
    <property type="entry name" value="Melibiase_C"/>
</dbReference>